<feature type="chain" id="PRO_5036462302" description="C1q domain-containing protein" evidence="4">
    <location>
        <begin position="25"/>
        <end position="604"/>
    </location>
</feature>
<comment type="subcellular location">
    <subcellularLocation>
        <location evidence="1">Secreted</location>
    </subcellularLocation>
</comment>
<dbReference type="SUPFAM" id="SSF49842">
    <property type="entry name" value="TNF-like"/>
    <property type="match status" value="3"/>
</dbReference>
<feature type="domain" description="C1q" evidence="5">
    <location>
        <begin position="225"/>
        <end position="369"/>
    </location>
</feature>
<sequence>MKRRFVEKLFYLVSLCIAIRSAQGLMCLRCFDVTEPRLCNKIEHCQDGEIEISMSISLVCAVQQYRADNRDIGYWTGCYPKQECAAVDNRTVVSTKRSQYIDGVVQCRDCCTSDICNAYGCGSHKYPATRGPICFDCENVSDPRDCHTVTPCNLNQKCFIHEKSIFGKRYFTSKCESIMGCLPHFTGPVVGRRRDLSGLCIHCCDGDLCNSDCSTASNATVNNVNKPAMPDYVAFHAVAYSPTNNAVVIFDHVITNVGGGYDNTTGVFTVPTPGLYVFSWTIETYGQRTEAVLLVNGVQQALSRADQASSYYDTTTSFAVLKLSLGDEVKVKVTKGNALAKHTLFSGWKINKTEDAAFSVSLSREVTGSTIVFDNETLDTDSAYSTSTGRFVAPRSGLYVFMMSGSTYGNYEYSCKLYFSNGESQPDVWVDSASGLYDSSSLMSFGWLNAGEYVNSEASRMASHSVFAGWQLIDDSSVNKTTYPLFLAHLYSDSSRTPVVFSRIYSSYHHGYSGSTGIFTADRDGIYIFLYNIEANRGLVRTDLRVNGVEKFETRSDGRHSGYDDTSAVAVLELSSNDQVSVGVKYGTVDGGQSLFFGTLLAET</sequence>
<dbReference type="InterPro" id="IPR001073">
    <property type="entry name" value="C1q_dom"/>
</dbReference>
<evidence type="ECO:0000256" key="2">
    <source>
        <dbReference type="ARBA" id="ARBA00022525"/>
    </source>
</evidence>
<proteinExistence type="predicted"/>
<name>A0A8W8I8R9_MAGGI</name>
<dbReference type="PRINTS" id="PR00007">
    <property type="entry name" value="COMPLEMNTC1Q"/>
</dbReference>
<dbReference type="SMART" id="SM00110">
    <property type="entry name" value="C1Q"/>
    <property type="match status" value="2"/>
</dbReference>
<evidence type="ECO:0000313" key="7">
    <source>
        <dbReference type="Proteomes" id="UP000005408"/>
    </source>
</evidence>
<evidence type="ECO:0000256" key="4">
    <source>
        <dbReference type="SAM" id="SignalP"/>
    </source>
</evidence>
<dbReference type="EnsemblMetazoa" id="G13105.7">
    <property type="protein sequence ID" value="G13105.7:cds"/>
    <property type="gene ID" value="G13105"/>
</dbReference>
<evidence type="ECO:0000313" key="6">
    <source>
        <dbReference type="EnsemblMetazoa" id="G13105.7:cds"/>
    </source>
</evidence>
<evidence type="ECO:0000256" key="3">
    <source>
        <dbReference type="ARBA" id="ARBA00022729"/>
    </source>
</evidence>
<dbReference type="PANTHER" id="PTHR22923:SF116">
    <property type="entry name" value="C1Q DOMAIN-CONTAINING PROTEIN"/>
    <property type="match status" value="1"/>
</dbReference>
<evidence type="ECO:0000256" key="1">
    <source>
        <dbReference type="ARBA" id="ARBA00004613"/>
    </source>
</evidence>
<dbReference type="Pfam" id="PF00386">
    <property type="entry name" value="C1q"/>
    <property type="match status" value="3"/>
</dbReference>
<keyword evidence="2" id="KW-0964">Secreted</keyword>
<dbReference type="CDD" id="cd00117">
    <property type="entry name" value="TFP"/>
    <property type="match status" value="1"/>
</dbReference>
<dbReference type="AlphaFoldDB" id="A0A8W8I8R9"/>
<dbReference type="PANTHER" id="PTHR22923">
    <property type="entry name" value="CEREBELLIN-RELATED"/>
    <property type="match status" value="1"/>
</dbReference>
<keyword evidence="7" id="KW-1185">Reference proteome</keyword>
<dbReference type="InterPro" id="IPR050822">
    <property type="entry name" value="Cerebellin_Synaptic_Org"/>
</dbReference>
<evidence type="ECO:0000259" key="5">
    <source>
        <dbReference type="PROSITE" id="PS50871"/>
    </source>
</evidence>
<dbReference type="InterPro" id="IPR008983">
    <property type="entry name" value="Tumour_necrosis_fac-like_dom"/>
</dbReference>
<dbReference type="Proteomes" id="UP000005408">
    <property type="component" value="Unassembled WGS sequence"/>
</dbReference>
<dbReference type="GO" id="GO:0005576">
    <property type="term" value="C:extracellular region"/>
    <property type="evidence" value="ECO:0007669"/>
    <property type="project" value="UniProtKB-SubCell"/>
</dbReference>
<dbReference type="Gene3D" id="2.60.120.40">
    <property type="match status" value="3"/>
</dbReference>
<feature type="signal peptide" evidence="4">
    <location>
        <begin position="1"/>
        <end position="24"/>
    </location>
</feature>
<organism evidence="6 7">
    <name type="scientific">Magallana gigas</name>
    <name type="common">Pacific oyster</name>
    <name type="synonym">Crassostrea gigas</name>
    <dbReference type="NCBI Taxonomy" id="29159"/>
    <lineage>
        <taxon>Eukaryota</taxon>
        <taxon>Metazoa</taxon>
        <taxon>Spiralia</taxon>
        <taxon>Lophotrochozoa</taxon>
        <taxon>Mollusca</taxon>
        <taxon>Bivalvia</taxon>
        <taxon>Autobranchia</taxon>
        <taxon>Pteriomorphia</taxon>
        <taxon>Ostreida</taxon>
        <taxon>Ostreoidea</taxon>
        <taxon>Ostreidae</taxon>
        <taxon>Magallana</taxon>
    </lineage>
</organism>
<accession>A0A8W8I8R9</accession>
<dbReference type="PROSITE" id="PS50871">
    <property type="entry name" value="C1Q"/>
    <property type="match status" value="2"/>
</dbReference>
<keyword evidence="3 4" id="KW-0732">Signal</keyword>
<reference evidence="6" key="1">
    <citation type="submission" date="2022-08" db="UniProtKB">
        <authorList>
            <consortium name="EnsemblMetazoa"/>
        </authorList>
    </citation>
    <scope>IDENTIFICATION</scope>
    <source>
        <strain evidence="6">05x7-T-G4-1.051#20</strain>
    </source>
</reference>
<protein>
    <recommendedName>
        <fullName evidence="5">C1q domain-containing protein</fullName>
    </recommendedName>
</protein>
<feature type="domain" description="C1q" evidence="5">
    <location>
        <begin position="476"/>
        <end position="604"/>
    </location>
</feature>